<evidence type="ECO:0000313" key="2">
    <source>
        <dbReference type="EMBL" id="TWU61699.1"/>
    </source>
</evidence>
<feature type="transmembrane region" description="Helical" evidence="1">
    <location>
        <begin position="46"/>
        <end position="66"/>
    </location>
</feature>
<dbReference type="EMBL" id="SJPZ01000002">
    <property type="protein sequence ID" value="TWU61699.1"/>
    <property type="molecule type" value="Genomic_DNA"/>
</dbReference>
<evidence type="ECO:0000313" key="3">
    <source>
        <dbReference type="Proteomes" id="UP000316476"/>
    </source>
</evidence>
<name>A0A5C6FJV8_9PLAN</name>
<organism evidence="2 3">
    <name type="scientific">Crateriforma conspicua</name>
    <dbReference type="NCBI Taxonomy" id="2527996"/>
    <lineage>
        <taxon>Bacteria</taxon>
        <taxon>Pseudomonadati</taxon>
        <taxon>Planctomycetota</taxon>
        <taxon>Planctomycetia</taxon>
        <taxon>Planctomycetales</taxon>
        <taxon>Planctomycetaceae</taxon>
        <taxon>Crateriforma</taxon>
    </lineage>
</organism>
<keyword evidence="1" id="KW-1133">Transmembrane helix</keyword>
<keyword evidence="1" id="KW-0472">Membrane</keyword>
<dbReference type="Proteomes" id="UP000316476">
    <property type="component" value="Unassembled WGS sequence"/>
</dbReference>
<proteinExistence type="predicted"/>
<keyword evidence="1" id="KW-0812">Transmembrane</keyword>
<reference evidence="2 3" key="1">
    <citation type="submission" date="2019-02" db="EMBL/GenBank/DDBJ databases">
        <title>Deep-cultivation of Planctomycetes and their phenomic and genomic characterization uncovers novel biology.</title>
        <authorList>
            <person name="Wiegand S."/>
            <person name="Jogler M."/>
            <person name="Boedeker C."/>
            <person name="Pinto D."/>
            <person name="Vollmers J."/>
            <person name="Rivas-Marin E."/>
            <person name="Kohn T."/>
            <person name="Peeters S.H."/>
            <person name="Heuer A."/>
            <person name="Rast P."/>
            <person name="Oberbeckmann S."/>
            <person name="Bunk B."/>
            <person name="Jeske O."/>
            <person name="Meyerdierks A."/>
            <person name="Storesund J.E."/>
            <person name="Kallscheuer N."/>
            <person name="Luecker S."/>
            <person name="Lage O.M."/>
            <person name="Pohl T."/>
            <person name="Merkel B.J."/>
            <person name="Hornburger P."/>
            <person name="Mueller R.-W."/>
            <person name="Bruemmer F."/>
            <person name="Labrenz M."/>
            <person name="Spormann A.M."/>
            <person name="Op Den Camp H."/>
            <person name="Overmann J."/>
            <person name="Amann R."/>
            <person name="Jetten M.S.M."/>
            <person name="Mascher T."/>
            <person name="Medema M.H."/>
            <person name="Devos D.P."/>
            <person name="Kaster A.-K."/>
            <person name="Ovreas L."/>
            <person name="Rohde M."/>
            <person name="Galperin M.Y."/>
            <person name="Jogler C."/>
        </authorList>
    </citation>
    <scope>NUCLEOTIDE SEQUENCE [LARGE SCALE GENOMIC DNA]</scope>
    <source>
        <strain evidence="2 3">V7</strain>
    </source>
</reference>
<evidence type="ECO:0000256" key="1">
    <source>
        <dbReference type="SAM" id="Phobius"/>
    </source>
</evidence>
<protein>
    <submittedName>
        <fullName evidence="2">Uncharacterized protein</fullName>
    </submittedName>
</protein>
<accession>A0A5C6FJV8</accession>
<sequence length="152" mass="17028">MNMWSTIFSKASSVTEATLPLAETVMRDVSLQFREQKVESEWHGELWFLAIPVIAIAAALVIYQAFRRQTAPENSPHQLLLDLGHAHRLDRKSMQLIDHLTEAAGMKHPAAIMVSVDAFDAAVRLVQRKSGLGDKDQPVLADIRRRLFVAEA</sequence>
<dbReference type="AlphaFoldDB" id="A0A5C6FJV8"/>
<comment type="caution">
    <text evidence="2">The sequence shown here is derived from an EMBL/GenBank/DDBJ whole genome shotgun (WGS) entry which is preliminary data.</text>
</comment>
<gene>
    <name evidence="2" type="ORF">V7x_33870</name>
</gene>